<evidence type="ECO:0000256" key="2">
    <source>
        <dbReference type="ARBA" id="ARBA00022553"/>
    </source>
</evidence>
<dbReference type="SUPFAM" id="SSF51735">
    <property type="entry name" value="NAD(P)-binding Rossmann-fold domains"/>
    <property type="match status" value="1"/>
</dbReference>
<dbReference type="RefSeq" id="WP_380563292.1">
    <property type="nucleotide sequence ID" value="NZ_JBEUKS010000001.1"/>
</dbReference>
<accession>A0ABV6XI42</accession>
<evidence type="ECO:0000256" key="1">
    <source>
        <dbReference type="ARBA" id="ARBA00022450"/>
    </source>
</evidence>
<feature type="domain" description="Thioester reductase (TE)" evidence="3">
    <location>
        <begin position="18"/>
        <end position="260"/>
    </location>
</feature>
<keyword evidence="2" id="KW-0597">Phosphoprotein</keyword>
<reference evidence="4 5" key="1">
    <citation type="submission" date="2024-06" db="EMBL/GenBank/DDBJ databases">
        <authorList>
            <person name="Lee S.D."/>
        </authorList>
    </citation>
    <scope>NUCLEOTIDE SEQUENCE [LARGE SCALE GENOMIC DNA]</scope>
    <source>
        <strain evidence="4 5">N1-10</strain>
    </source>
</reference>
<evidence type="ECO:0000313" key="5">
    <source>
        <dbReference type="Proteomes" id="UP001592581"/>
    </source>
</evidence>
<evidence type="ECO:0000313" key="4">
    <source>
        <dbReference type="EMBL" id="MFC1437743.1"/>
    </source>
</evidence>
<dbReference type="PANTHER" id="PTHR44845:SF6">
    <property type="entry name" value="BETA-ALANINE-ACTIVATING ENZYME"/>
    <property type="match status" value="1"/>
</dbReference>
<dbReference type="PANTHER" id="PTHR44845">
    <property type="entry name" value="CARRIER DOMAIN-CONTAINING PROTEIN"/>
    <property type="match status" value="1"/>
</dbReference>
<protein>
    <submittedName>
        <fullName evidence="4">SDR family oxidoreductase</fullName>
    </submittedName>
</protein>
<dbReference type="Proteomes" id="UP001592581">
    <property type="component" value="Unassembled WGS sequence"/>
</dbReference>
<sequence length="386" mass="40846">MTGTPGAGRPHGIRSVLLTGVTGSLGSHTCAELLTHTAATVHCLVRADTQVAARTRAVRRLARLDDPPPHTGARLTALPADVTRPRLGLSGPEFDALAENAEVIVHFAAHIDLTAPYDVLAPSNVGGVQQLIALARRRIQLTGRPPVVHHMSTAGALLDARRLGLSTVDEHTRASEQTSGPLGYPRSKAAAEVAWTRAATELGLPVAIHRPAFVTGHSRTGRTFTSDLFIPLLWAATALGAAPAGCPGVPAERVDVVARAFVRLLDQDAPVPGTARAHHLAHPQPLSLDALFDALRRAGHALETVQPDEWWRRVTKHADDPGVAPLAALHGVGRYLVPVDDSHLPPGYDSSATWRTLAACGMEPIPFDDTFLDRLVTGLALPPPAT</sequence>
<gene>
    <name evidence="4" type="ORF">ABUW04_05680</name>
</gene>
<dbReference type="EMBL" id="JBEUKS010000001">
    <property type="protein sequence ID" value="MFC1437743.1"/>
    <property type="molecule type" value="Genomic_DNA"/>
</dbReference>
<keyword evidence="5" id="KW-1185">Reference proteome</keyword>
<dbReference type="InterPro" id="IPR036291">
    <property type="entry name" value="NAD(P)-bd_dom_sf"/>
</dbReference>
<name>A0ABV6XI42_9ACTN</name>
<dbReference type="Gene3D" id="3.40.50.720">
    <property type="entry name" value="NAD(P)-binding Rossmann-like Domain"/>
    <property type="match status" value="1"/>
</dbReference>
<dbReference type="Pfam" id="PF07993">
    <property type="entry name" value="NAD_binding_4"/>
    <property type="match status" value="1"/>
</dbReference>
<comment type="caution">
    <text evidence="4">The sequence shown here is derived from an EMBL/GenBank/DDBJ whole genome shotgun (WGS) entry which is preliminary data.</text>
</comment>
<evidence type="ECO:0000259" key="3">
    <source>
        <dbReference type="Pfam" id="PF07993"/>
    </source>
</evidence>
<organism evidence="4 5">
    <name type="scientific">Streptacidiphilus jeojiensis</name>
    <dbReference type="NCBI Taxonomy" id="3229225"/>
    <lineage>
        <taxon>Bacteria</taxon>
        <taxon>Bacillati</taxon>
        <taxon>Actinomycetota</taxon>
        <taxon>Actinomycetes</taxon>
        <taxon>Kitasatosporales</taxon>
        <taxon>Streptomycetaceae</taxon>
        <taxon>Streptacidiphilus</taxon>
    </lineage>
</organism>
<keyword evidence="1" id="KW-0596">Phosphopantetheine</keyword>
<proteinExistence type="predicted"/>
<dbReference type="InterPro" id="IPR013120">
    <property type="entry name" value="FAR_NAD-bd"/>
</dbReference>